<dbReference type="GO" id="GO:0016020">
    <property type="term" value="C:membrane"/>
    <property type="evidence" value="ECO:0007669"/>
    <property type="project" value="UniProtKB-SubCell"/>
</dbReference>
<keyword evidence="5" id="KW-1185">Reference proteome</keyword>
<keyword evidence="1" id="KW-1071">Ligand-gated ion channel</keyword>
<keyword evidence="1" id="KW-0813">Transport</keyword>
<evidence type="ECO:0000256" key="3">
    <source>
        <dbReference type="SAM" id="SignalP"/>
    </source>
</evidence>
<dbReference type="Gramene" id="PRQ60357">
    <property type="protein sequence ID" value="PRQ60357"/>
    <property type="gene ID" value="RchiOBHm_Chr1g0380281"/>
</dbReference>
<dbReference type="InterPro" id="IPR018490">
    <property type="entry name" value="cNMP-bd_dom_sf"/>
</dbReference>
<dbReference type="GO" id="GO:0034220">
    <property type="term" value="P:monoatomic ion transmembrane transport"/>
    <property type="evidence" value="ECO:0007669"/>
    <property type="project" value="UniProtKB-KW"/>
</dbReference>
<feature type="chain" id="PRO_5015201991" evidence="3">
    <location>
        <begin position="19"/>
        <end position="105"/>
    </location>
</feature>
<evidence type="ECO:0000313" key="5">
    <source>
        <dbReference type="Proteomes" id="UP000238479"/>
    </source>
</evidence>
<dbReference type="Gene3D" id="1.10.287.630">
    <property type="entry name" value="Helix hairpin bin"/>
    <property type="match status" value="1"/>
</dbReference>
<accession>A0A2P6SNU9</accession>
<name>A0A2P6SNU9_ROSCH</name>
<keyword evidence="2" id="KW-0407">Ion channel</keyword>
<evidence type="ECO:0000256" key="2">
    <source>
        <dbReference type="ARBA" id="ARBA00023303"/>
    </source>
</evidence>
<sequence>MLFSFLFLVWYYFHLFFGNMQTYLQSKTARSTEMRVKEREREHWMAFYTIPQHLKKRIREYRKDQWQENIGINMDNFLLSLPRDIRTDTKRYLCFGPGYSWSAIL</sequence>
<gene>
    <name evidence="4" type="ORF">RchiOBHm_Chr1g0380281</name>
</gene>
<organism evidence="4 5">
    <name type="scientific">Rosa chinensis</name>
    <name type="common">China rose</name>
    <dbReference type="NCBI Taxonomy" id="74649"/>
    <lineage>
        <taxon>Eukaryota</taxon>
        <taxon>Viridiplantae</taxon>
        <taxon>Streptophyta</taxon>
        <taxon>Embryophyta</taxon>
        <taxon>Tracheophyta</taxon>
        <taxon>Spermatophyta</taxon>
        <taxon>Magnoliopsida</taxon>
        <taxon>eudicotyledons</taxon>
        <taxon>Gunneridae</taxon>
        <taxon>Pentapetalae</taxon>
        <taxon>rosids</taxon>
        <taxon>fabids</taxon>
        <taxon>Rosales</taxon>
        <taxon>Rosaceae</taxon>
        <taxon>Rosoideae</taxon>
        <taxon>Rosoideae incertae sedis</taxon>
        <taxon>Rosa</taxon>
    </lineage>
</organism>
<protein>
    <submittedName>
        <fullName evidence="4">Putative cyclic nucleotide-binding protein</fullName>
    </submittedName>
</protein>
<reference evidence="4 5" key="1">
    <citation type="journal article" date="2018" name="Nat. Genet.">
        <title>The Rosa genome provides new insights in the design of modern roses.</title>
        <authorList>
            <person name="Bendahmane M."/>
        </authorList>
    </citation>
    <scope>NUCLEOTIDE SEQUENCE [LARGE SCALE GENOMIC DNA]</scope>
    <source>
        <strain evidence="5">cv. Old Blush</strain>
    </source>
</reference>
<dbReference type="SUPFAM" id="SSF51206">
    <property type="entry name" value="cAMP-binding domain-like"/>
    <property type="match status" value="1"/>
</dbReference>
<dbReference type="AlphaFoldDB" id="A0A2P6SNU9"/>
<keyword evidence="3" id="KW-0732">Signal</keyword>
<keyword evidence="1" id="KW-0406">Ion transport</keyword>
<comment type="caution">
    <text evidence="4">The sequence shown here is derived from an EMBL/GenBank/DDBJ whole genome shotgun (WGS) entry which is preliminary data.</text>
</comment>
<dbReference type="PANTHER" id="PTHR45651">
    <property type="entry name" value="CYCLIC NUCLEOTIDE-GATED ION CHANNEL 15-RELATED-RELATED"/>
    <property type="match status" value="1"/>
</dbReference>
<dbReference type="Proteomes" id="UP000238479">
    <property type="component" value="Chromosome 1"/>
</dbReference>
<dbReference type="PANTHER" id="PTHR45651:SF36">
    <property type="entry name" value="CYCLIC NUCLEOTIDE-BINDING DOMAIN-CONTAINING PROTEIN"/>
    <property type="match status" value="1"/>
</dbReference>
<dbReference type="EMBL" id="PDCK01000039">
    <property type="protein sequence ID" value="PRQ60357.1"/>
    <property type="molecule type" value="Genomic_DNA"/>
</dbReference>
<evidence type="ECO:0000256" key="1">
    <source>
        <dbReference type="ARBA" id="ARBA00023286"/>
    </source>
</evidence>
<proteinExistence type="predicted"/>
<evidence type="ECO:0000313" key="4">
    <source>
        <dbReference type="EMBL" id="PRQ60357.1"/>
    </source>
</evidence>
<feature type="signal peptide" evidence="3">
    <location>
        <begin position="1"/>
        <end position="18"/>
    </location>
</feature>